<accession>A0A1U8P7X5</accession>
<gene>
    <name evidence="2" type="primary">LOC107956066</name>
</gene>
<organism evidence="1 2">
    <name type="scientific">Gossypium hirsutum</name>
    <name type="common">Upland cotton</name>
    <name type="synonym">Gossypium mexicanum</name>
    <dbReference type="NCBI Taxonomy" id="3635"/>
    <lineage>
        <taxon>Eukaryota</taxon>
        <taxon>Viridiplantae</taxon>
        <taxon>Streptophyta</taxon>
        <taxon>Embryophyta</taxon>
        <taxon>Tracheophyta</taxon>
        <taxon>Spermatophyta</taxon>
        <taxon>Magnoliopsida</taxon>
        <taxon>eudicotyledons</taxon>
        <taxon>Gunneridae</taxon>
        <taxon>Pentapetalae</taxon>
        <taxon>rosids</taxon>
        <taxon>malvids</taxon>
        <taxon>Malvales</taxon>
        <taxon>Malvaceae</taxon>
        <taxon>Malvoideae</taxon>
        <taxon>Gossypium</taxon>
    </lineage>
</organism>
<dbReference type="OrthoDB" id="1723222at2759"/>
<protein>
    <recommendedName>
        <fullName evidence="3">Reverse transcriptase domain-containing protein</fullName>
    </recommendedName>
</protein>
<evidence type="ECO:0008006" key="3">
    <source>
        <dbReference type="Google" id="ProtNLM"/>
    </source>
</evidence>
<sequence length="195" mass="22583">MVHKDMLELFLAQGEKVNDDDSAIEFDLEIQDKRGAENLAADHLSRLENPHLQEFDEHEINDTFLEEQLFAISNSEEPWIADIANYLAANQVIRRCVTKSEAIKILEHCHSGPNGGHYGGTRTAHKMLESGEKRLMQLNKLDEWRANVYENSRLYKEATKRRHNARLKQHKQFQAGDLIFLYKSRLKLFPGKPKS</sequence>
<dbReference type="GeneID" id="107956066"/>
<dbReference type="RefSeq" id="XP_016747306.1">
    <property type="nucleotide sequence ID" value="XM_016891817.1"/>
</dbReference>
<evidence type="ECO:0000313" key="2">
    <source>
        <dbReference type="RefSeq" id="XP_016747306.1"/>
    </source>
</evidence>
<dbReference type="Proteomes" id="UP000818029">
    <property type="component" value="Chromosome A11"/>
</dbReference>
<dbReference type="AlphaFoldDB" id="A0A1U8P7X5"/>
<keyword evidence="1" id="KW-1185">Reference proteome</keyword>
<name>A0A1U8P7X5_GOSHI</name>
<dbReference type="KEGG" id="ghi:107956066"/>
<evidence type="ECO:0000313" key="1">
    <source>
        <dbReference type="Proteomes" id="UP000818029"/>
    </source>
</evidence>
<dbReference type="PaxDb" id="3635-A0A1U8P7X5"/>
<reference evidence="2" key="2">
    <citation type="submission" date="2025-08" db="UniProtKB">
        <authorList>
            <consortium name="RefSeq"/>
        </authorList>
    </citation>
    <scope>IDENTIFICATION</scope>
</reference>
<reference evidence="1" key="1">
    <citation type="journal article" date="2020" name="Nat. Genet.">
        <title>Genomic diversifications of five Gossypium allopolyploid species and their impact on cotton improvement.</title>
        <authorList>
            <person name="Chen Z.J."/>
            <person name="Sreedasyam A."/>
            <person name="Ando A."/>
            <person name="Song Q."/>
            <person name="De Santiago L.M."/>
            <person name="Hulse-Kemp A.M."/>
            <person name="Ding M."/>
            <person name="Ye W."/>
            <person name="Kirkbride R.C."/>
            <person name="Jenkins J."/>
            <person name="Plott C."/>
            <person name="Lovell J."/>
            <person name="Lin Y.M."/>
            <person name="Vaughn R."/>
            <person name="Liu B."/>
            <person name="Simpson S."/>
            <person name="Scheffler B.E."/>
            <person name="Wen L."/>
            <person name="Saski C.A."/>
            <person name="Grover C.E."/>
            <person name="Hu G."/>
            <person name="Conover J.L."/>
            <person name="Carlson J.W."/>
            <person name="Shu S."/>
            <person name="Boston L.B."/>
            <person name="Williams M."/>
            <person name="Peterson D.G."/>
            <person name="McGee K."/>
            <person name="Jones D.C."/>
            <person name="Wendel J.F."/>
            <person name="Stelly D.M."/>
            <person name="Grimwood J."/>
            <person name="Schmutz J."/>
        </authorList>
    </citation>
    <scope>NUCLEOTIDE SEQUENCE [LARGE SCALE GENOMIC DNA]</scope>
    <source>
        <strain evidence="1">cv. TM-1</strain>
    </source>
</reference>
<proteinExistence type="predicted"/>